<name>A0A5J4V0A6_9EUKA</name>
<gene>
    <name evidence="2" type="ORF">EZS28_029009</name>
</gene>
<keyword evidence="1" id="KW-0812">Transmembrane</keyword>
<evidence type="ECO:0000313" key="3">
    <source>
        <dbReference type="Proteomes" id="UP000324800"/>
    </source>
</evidence>
<proteinExistence type="predicted"/>
<feature type="transmembrane region" description="Helical" evidence="1">
    <location>
        <begin position="110"/>
        <end position="127"/>
    </location>
</feature>
<organism evidence="2 3">
    <name type="scientific">Streblomastix strix</name>
    <dbReference type="NCBI Taxonomy" id="222440"/>
    <lineage>
        <taxon>Eukaryota</taxon>
        <taxon>Metamonada</taxon>
        <taxon>Preaxostyla</taxon>
        <taxon>Oxymonadida</taxon>
        <taxon>Streblomastigidae</taxon>
        <taxon>Streblomastix</taxon>
    </lineage>
</organism>
<reference evidence="2 3" key="1">
    <citation type="submission" date="2019-03" db="EMBL/GenBank/DDBJ databases">
        <title>Single cell metagenomics reveals metabolic interactions within the superorganism composed of flagellate Streblomastix strix and complex community of Bacteroidetes bacteria on its surface.</title>
        <authorList>
            <person name="Treitli S.C."/>
            <person name="Kolisko M."/>
            <person name="Husnik F."/>
            <person name="Keeling P."/>
            <person name="Hampl V."/>
        </authorList>
    </citation>
    <scope>NUCLEOTIDE SEQUENCE [LARGE SCALE GENOMIC DNA]</scope>
    <source>
        <strain evidence="2">ST1C</strain>
    </source>
</reference>
<accession>A0A5J4V0A6</accession>
<evidence type="ECO:0000256" key="1">
    <source>
        <dbReference type="SAM" id="Phobius"/>
    </source>
</evidence>
<keyword evidence="1" id="KW-0472">Membrane</keyword>
<dbReference type="Proteomes" id="UP000324800">
    <property type="component" value="Unassembled WGS sequence"/>
</dbReference>
<sequence length="139" mass="15471">MKQHPIVIITASTTNPIKSPIHQANFDFYGGSANSSSSVSNTTSTSSNTVRPSIPSDPVKNLRSFDINAPYYFYLQFRNCLSFIANVANYSSNQSTMLIVFVVSSNGGQIISFNSFFNQFLLVIFLLKQMIDFKMEKGD</sequence>
<keyword evidence="1" id="KW-1133">Transmembrane helix</keyword>
<protein>
    <submittedName>
        <fullName evidence="2">Uncharacterized protein</fullName>
    </submittedName>
</protein>
<comment type="caution">
    <text evidence="2">The sequence shown here is derived from an EMBL/GenBank/DDBJ whole genome shotgun (WGS) entry which is preliminary data.</text>
</comment>
<dbReference type="AlphaFoldDB" id="A0A5J4V0A6"/>
<evidence type="ECO:0000313" key="2">
    <source>
        <dbReference type="EMBL" id="KAA6375465.1"/>
    </source>
</evidence>
<dbReference type="EMBL" id="SNRW01011207">
    <property type="protein sequence ID" value="KAA6375465.1"/>
    <property type="molecule type" value="Genomic_DNA"/>
</dbReference>